<dbReference type="Pfam" id="PF01380">
    <property type="entry name" value="SIS"/>
    <property type="match status" value="1"/>
</dbReference>
<sequence>MSGRHMLEELRSQPAVWNRVLSEALPEHAGVLPRHGERVQVLGCGSSWFMAQAYAAAREQEGLGETDAFTPTEAPLSRGYDSVVLISRSGTTSEVLDVLRRLPTGVPTVAIVGDPDSALARHATHAVRLPFADEHSVVQTRFATSALVLLLGSLGADRFGLDRAVVDTRDLLAELELDDATGTGPLGKPLDEQLLASEQFTFLGSGWCLGLAHEAALKMRESCQAWTESYPSMEYRHGPIAIAGPGRVTWQFGGAPPGLAEQVGTAGARFEASDRHPLAELVRLHAAALTRARRHGLDPDHPRSLSRAVVLDDESL</sequence>
<evidence type="ECO:0000256" key="1">
    <source>
        <dbReference type="ARBA" id="ARBA00022737"/>
    </source>
</evidence>
<dbReference type="PROSITE" id="PS51464">
    <property type="entry name" value="SIS"/>
    <property type="match status" value="1"/>
</dbReference>
<dbReference type="EMBL" id="JADBGI010000016">
    <property type="protein sequence ID" value="MBE3000651.1"/>
    <property type="molecule type" value="Genomic_DNA"/>
</dbReference>
<evidence type="ECO:0000313" key="3">
    <source>
        <dbReference type="EMBL" id="MBE3000651.1"/>
    </source>
</evidence>
<dbReference type="InterPro" id="IPR046348">
    <property type="entry name" value="SIS_dom_sf"/>
</dbReference>
<reference evidence="3 4" key="1">
    <citation type="submission" date="2020-09" db="EMBL/GenBank/DDBJ databases">
        <title>Diversity and distribution of actinomycetes associated with coral in the coast of Hainan.</title>
        <authorList>
            <person name="Li F."/>
        </authorList>
    </citation>
    <scope>NUCLEOTIDE SEQUENCE [LARGE SCALE GENOMIC DNA]</scope>
    <source>
        <strain evidence="3 4">HNM0947</strain>
    </source>
</reference>
<comment type="caution">
    <text evidence="3">The sequence shown here is derived from an EMBL/GenBank/DDBJ whole genome shotgun (WGS) entry which is preliminary data.</text>
</comment>
<dbReference type="PANTHER" id="PTHR10937:SF4">
    <property type="entry name" value="GLUCOSAMINE-6-PHOSPHATE DEAMINASE"/>
    <property type="match status" value="1"/>
</dbReference>
<dbReference type="InterPro" id="IPR035466">
    <property type="entry name" value="GlmS/AgaS_SIS"/>
</dbReference>
<gene>
    <name evidence="3" type="ORF">IDM40_18370</name>
</gene>
<name>A0ABR9P9Y9_9ACTN</name>
<dbReference type="Gene3D" id="3.40.50.10490">
    <property type="entry name" value="Glucose-6-phosphate isomerase like protein, domain 1"/>
    <property type="match status" value="2"/>
</dbReference>
<dbReference type="RefSeq" id="WP_193123258.1">
    <property type="nucleotide sequence ID" value="NZ_JADBGI010000016.1"/>
</dbReference>
<proteinExistence type="predicted"/>
<keyword evidence="4" id="KW-1185">Reference proteome</keyword>
<evidence type="ECO:0000259" key="2">
    <source>
        <dbReference type="PROSITE" id="PS51464"/>
    </source>
</evidence>
<accession>A0ABR9P9Y9</accession>
<keyword evidence="1" id="KW-0677">Repeat</keyword>
<feature type="domain" description="SIS" evidence="2">
    <location>
        <begin position="29"/>
        <end position="161"/>
    </location>
</feature>
<dbReference type="Proteomes" id="UP000806528">
    <property type="component" value="Unassembled WGS sequence"/>
</dbReference>
<protein>
    <submittedName>
        <fullName evidence="3">SIS domain-containing protein</fullName>
    </submittedName>
</protein>
<organism evidence="3 4">
    <name type="scientific">Nocardiopsis coralli</name>
    <dbReference type="NCBI Taxonomy" id="2772213"/>
    <lineage>
        <taxon>Bacteria</taxon>
        <taxon>Bacillati</taxon>
        <taxon>Actinomycetota</taxon>
        <taxon>Actinomycetes</taxon>
        <taxon>Streptosporangiales</taxon>
        <taxon>Nocardiopsidaceae</taxon>
        <taxon>Nocardiopsis</taxon>
    </lineage>
</organism>
<dbReference type="InterPro" id="IPR001347">
    <property type="entry name" value="SIS_dom"/>
</dbReference>
<evidence type="ECO:0000313" key="4">
    <source>
        <dbReference type="Proteomes" id="UP000806528"/>
    </source>
</evidence>
<dbReference type="CDD" id="cd05008">
    <property type="entry name" value="SIS_GlmS_GlmD_1"/>
    <property type="match status" value="1"/>
</dbReference>
<dbReference type="SUPFAM" id="SSF53697">
    <property type="entry name" value="SIS domain"/>
    <property type="match status" value="1"/>
</dbReference>
<dbReference type="PANTHER" id="PTHR10937">
    <property type="entry name" value="GLUCOSAMINE--FRUCTOSE-6-PHOSPHATE AMINOTRANSFERASE, ISOMERIZING"/>
    <property type="match status" value="1"/>
</dbReference>